<evidence type="ECO:0000256" key="1">
    <source>
        <dbReference type="SAM" id="MobiDB-lite"/>
    </source>
</evidence>
<feature type="compositionally biased region" description="Basic and acidic residues" evidence="1">
    <location>
        <begin position="97"/>
        <end position="112"/>
    </location>
</feature>
<feature type="region of interest" description="Disordered" evidence="1">
    <location>
        <begin position="83"/>
        <end position="175"/>
    </location>
</feature>
<sequence>RDTVGTDQQAQAAAKMGEVKGIGLSYSLKKNDNKPHLKSQLVQISRSSTLDSESQEHRYLRRGRPKGSLNKKTILSLKQAVRRQDENGLTPSIAIKMESEIRMDSKGSEGKPKRGRPKGSKTVKKNLILNTSPMTPLENNESGNKATAGDGNNSLEDLKDFIRVKRKVGSAQGIP</sequence>
<evidence type="ECO:0000313" key="2">
    <source>
        <dbReference type="EMBL" id="JAT24796.1"/>
    </source>
</evidence>
<dbReference type="EMBL" id="GEBQ01015181">
    <property type="protein sequence ID" value="JAT24796.1"/>
    <property type="molecule type" value="Transcribed_RNA"/>
</dbReference>
<dbReference type="AlphaFoldDB" id="A0A1B6LMA3"/>
<organism evidence="2">
    <name type="scientific">Graphocephala atropunctata</name>
    <dbReference type="NCBI Taxonomy" id="36148"/>
    <lineage>
        <taxon>Eukaryota</taxon>
        <taxon>Metazoa</taxon>
        <taxon>Ecdysozoa</taxon>
        <taxon>Arthropoda</taxon>
        <taxon>Hexapoda</taxon>
        <taxon>Insecta</taxon>
        <taxon>Pterygota</taxon>
        <taxon>Neoptera</taxon>
        <taxon>Paraneoptera</taxon>
        <taxon>Hemiptera</taxon>
        <taxon>Auchenorrhyncha</taxon>
        <taxon>Membracoidea</taxon>
        <taxon>Cicadellidae</taxon>
        <taxon>Cicadellinae</taxon>
        <taxon>Cicadellini</taxon>
        <taxon>Graphocephala</taxon>
    </lineage>
</organism>
<reference evidence="2" key="1">
    <citation type="submission" date="2015-11" db="EMBL/GenBank/DDBJ databases">
        <title>De novo transcriptome assembly of four potential Pierce s Disease insect vectors from Arizona vineyards.</title>
        <authorList>
            <person name="Tassone E.E."/>
        </authorList>
    </citation>
    <scope>NUCLEOTIDE SEQUENCE</scope>
</reference>
<name>A0A1B6LMA3_9HEMI</name>
<proteinExistence type="predicted"/>
<gene>
    <name evidence="2" type="ORF">g.6057</name>
</gene>
<feature type="compositionally biased region" description="Basic residues" evidence="1">
    <location>
        <begin position="113"/>
        <end position="124"/>
    </location>
</feature>
<feature type="compositionally biased region" description="Polar residues" evidence="1">
    <location>
        <begin position="128"/>
        <end position="155"/>
    </location>
</feature>
<protein>
    <submittedName>
        <fullName evidence="2">Uncharacterized protein</fullName>
    </submittedName>
</protein>
<accession>A0A1B6LMA3</accession>
<feature type="non-terminal residue" evidence="2">
    <location>
        <position position="1"/>
    </location>
</feature>
<feature type="non-terminal residue" evidence="2">
    <location>
        <position position="175"/>
    </location>
</feature>
<feature type="region of interest" description="Disordered" evidence="1">
    <location>
        <begin position="45"/>
        <end position="71"/>
    </location>
</feature>